<evidence type="ECO:0000313" key="1">
    <source>
        <dbReference type="EMBL" id="VDM61656.1"/>
    </source>
</evidence>
<reference evidence="1 2" key="2">
    <citation type="submission" date="2018-11" db="EMBL/GenBank/DDBJ databases">
        <authorList>
            <consortium name="Pathogen Informatics"/>
        </authorList>
    </citation>
    <scope>NUCLEOTIDE SEQUENCE [LARGE SCALE GENOMIC DNA]</scope>
    <source>
        <strain evidence="1 2">Costa Rica</strain>
    </source>
</reference>
<dbReference type="WBParaSite" id="ACOC_0001007001-mRNA-1">
    <property type="protein sequence ID" value="ACOC_0001007001-mRNA-1"/>
    <property type="gene ID" value="ACOC_0001007001"/>
</dbReference>
<gene>
    <name evidence="1" type="ORF">ACOC_LOCUS10071</name>
</gene>
<sequence length="280" mass="31152">MFYTVLLNSPAYCRPLFFTIISSSCRKLNSVALPLVIKRRFISNAEVLLNEPTGLFVLLFSVLTDGSCLTNVLDNPTVIDATVIHKLDALVIWPRTHKLIIGSDIQLTNNWYRNTVEQISTTVVWAVGTSTGLFTEQNRARALHGRYFDFAALDRRRDEDVEGTVSLKTVHLATVRSSKVKTRFIAWHVGQHLASAPRSDGTEGSALSCAGEELRNDVTASAVLSLEDAFFSTAITTHKTNCSEWLSPATTSAQPQELVCFKFQSRFYDFIFPIRNGLAT</sequence>
<protein>
    <submittedName>
        <fullName evidence="1 3">Uncharacterized protein</fullName>
    </submittedName>
</protein>
<accession>A0A0R3PVK6</accession>
<reference evidence="3" key="1">
    <citation type="submission" date="2017-02" db="UniProtKB">
        <authorList>
            <consortium name="WormBaseParasite"/>
        </authorList>
    </citation>
    <scope>IDENTIFICATION</scope>
</reference>
<organism evidence="3">
    <name type="scientific">Angiostrongylus costaricensis</name>
    <name type="common">Nematode worm</name>
    <dbReference type="NCBI Taxonomy" id="334426"/>
    <lineage>
        <taxon>Eukaryota</taxon>
        <taxon>Metazoa</taxon>
        <taxon>Ecdysozoa</taxon>
        <taxon>Nematoda</taxon>
        <taxon>Chromadorea</taxon>
        <taxon>Rhabditida</taxon>
        <taxon>Rhabditina</taxon>
        <taxon>Rhabditomorpha</taxon>
        <taxon>Strongyloidea</taxon>
        <taxon>Metastrongylidae</taxon>
        <taxon>Angiostrongylus</taxon>
    </lineage>
</organism>
<dbReference type="EMBL" id="UYYA01004403">
    <property type="protein sequence ID" value="VDM61656.1"/>
    <property type="molecule type" value="Genomic_DNA"/>
</dbReference>
<dbReference type="Proteomes" id="UP000267027">
    <property type="component" value="Unassembled WGS sequence"/>
</dbReference>
<evidence type="ECO:0000313" key="3">
    <source>
        <dbReference type="WBParaSite" id="ACOC_0001007001-mRNA-1"/>
    </source>
</evidence>
<evidence type="ECO:0000313" key="2">
    <source>
        <dbReference type="Proteomes" id="UP000267027"/>
    </source>
</evidence>
<keyword evidence="2" id="KW-1185">Reference proteome</keyword>
<dbReference type="AlphaFoldDB" id="A0A0R3PVK6"/>
<proteinExistence type="predicted"/>
<name>A0A0R3PVK6_ANGCS</name>